<reference evidence="1" key="1">
    <citation type="submission" date="2020-06" db="EMBL/GenBank/DDBJ databases">
        <title>WGS assembly of Ceratodon purpureus strain R40.</title>
        <authorList>
            <person name="Carey S.B."/>
            <person name="Jenkins J."/>
            <person name="Shu S."/>
            <person name="Lovell J.T."/>
            <person name="Sreedasyam A."/>
            <person name="Maumus F."/>
            <person name="Tiley G.P."/>
            <person name="Fernandez-Pozo N."/>
            <person name="Barry K."/>
            <person name="Chen C."/>
            <person name="Wang M."/>
            <person name="Lipzen A."/>
            <person name="Daum C."/>
            <person name="Saski C.A."/>
            <person name="Payton A.C."/>
            <person name="Mcbreen J.C."/>
            <person name="Conrad R.E."/>
            <person name="Kollar L.M."/>
            <person name="Olsson S."/>
            <person name="Huttunen S."/>
            <person name="Landis J.B."/>
            <person name="Wickett N.J."/>
            <person name="Johnson M.G."/>
            <person name="Rensing S.A."/>
            <person name="Grimwood J."/>
            <person name="Schmutz J."/>
            <person name="Mcdaniel S.F."/>
        </authorList>
    </citation>
    <scope>NUCLEOTIDE SEQUENCE</scope>
    <source>
        <strain evidence="1">R40</strain>
    </source>
</reference>
<accession>A0A8T0IYB0</accession>
<proteinExistence type="predicted"/>
<name>A0A8T0IYB0_CERPU</name>
<gene>
    <name evidence="1" type="ORF">KC19_2G223300</name>
</gene>
<sequence length="138" mass="15028">MNAAGDGIESGAWPQSARTAHCSEREGFAIRTHAGTAARSLARFARRTCCCCASCCLRLRVETIFGGVEPTRTFTNCSIKYFPGGNEPALTLSHSRCTFQKTVISYSGLFSLGLSFSCAEDIVRDCVLAQFLNYCFKT</sequence>
<keyword evidence="2" id="KW-1185">Reference proteome</keyword>
<comment type="caution">
    <text evidence="1">The sequence shown here is derived from an EMBL/GenBank/DDBJ whole genome shotgun (WGS) entry which is preliminary data.</text>
</comment>
<dbReference type="Proteomes" id="UP000822688">
    <property type="component" value="Chromosome 2"/>
</dbReference>
<dbReference type="AlphaFoldDB" id="A0A8T0IYB0"/>
<evidence type="ECO:0000313" key="1">
    <source>
        <dbReference type="EMBL" id="KAG0588187.1"/>
    </source>
</evidence>
<dbReference type="EMBL" id="CM026422">
    <property type="protein sequence ID" value="KAG0588187.1"/>
    <property type="molecule type" value="Genomic_DNA"/>
</dbReference>
<organism evidence="1 2">
    <name type="scientific">Ceratodon purpureus</name>
    <name type="common">Fire moss</name>
    <name type="synonym">Dicranum purpureum</name>
    <dbReference type="NCBI Taxonomy" id="3225"/>
    <lineage>
        <taxon>Eukaryota</taxon>
        <taxon>Viridiplantae</taxon>
        <taxon>Streptophyta</taxon>
        <taxon>Embryophyta</taxon>
        <taxon>Bryophyta</taxon>
        <taxon>Bryophytina</taxon>
        <taxon>Bryopsida</taxon>
        <taxon>Dicranidae</taxon>
        <taxon>Pseudoditrichales</taxon>
        <taxon>Ditrichaceae</taxon>
        <taxon>Ceratodon</taxon>
    </lineage>
</organism>
<protein>
    <submittedName>
        <fullName evidence="1">Uncharacterized protein</fullName>
    </submittedName>
</protein>
<evidence type="ECO:0000313" key="2">
    <source>
        <dbReference type="Proteomes" id="UP000822688"/>
    </source>
</evidence>